<evidence type="ECO:0008006" key="6">
    <source>
        <dbReference type="Google" id="ProtNLM"/>
    </source>
</evidence>
<dbReference type="Pfam" id="PF13439">
    <property type="entry name" value="Glyco_transf_4"/>
    <property type="match status" value="1"/>
</dbReference>
<evidence type="ECO:0000259" key="3">
    <source>
        <dbReference type="Pfam" id="PF13439"/>
    </source>
</evidence>
<dbReference type="EMBL" id="MFIZ01000033">
    <property type="protein sequence ID" value="OGG11324.1"/>
    <property type="molecule type" value="Genomic_DNA"/>
</dbReference>
<proteinExistence type="predicted"/>
<dbReference type="GO" id="GO:0009103">
    <property type="term" value="P:lipopolysaccharide biosynthetic process"/>
    <property type="evidence" value="ECO:0007669"/>
    <property type="project" value="TreeGrafter"/>
</dbReference>
<evidence type="ECO:0000256" key="1">
    <source>
        <dbReference type="ARBA" id="ARBA00022679"/>
    </source>
</evidence>
<evidence type="ECO:0000313" key="4">
    <source>
        <dbReference type="EMBL" id="OGG11324.1"/>
    </source>
</evidence>
<evidence type="ECO:0000259" key="2">
    <source>
        <dbReference type="Pfam" id="PF00534"/>
    </source>
</evidence>
<dbReference type="STRING" id="1798370.A2Z00_02510"/>
<reference evidence="4 5" key="1">
    <citation type="journal article" date="2016" name="Nat. Commun.">
        <title>Thousands of microbial genomes shed light on interconnected biogeochemical processes in an aquifer system.</title>
        <authorList>
            <person name="Anantharaman K."/>
            <person name="Brown C.T."/>
            <person name="Hug L.A."/>
            <person name="Sharon I."/>
            <person name="Castelle C.J."/>
            <person name="Probst A.J."/>
            <person name="Thomas B.C."/>
            <person name="Singh A."/>
            <person name="Wilkins M.J."/>
            <person name="Karaoz U."/>
            <person name="Brodie E.L."/>
            <person name="Williams K.H."/>
            <person name="Hubbard S.S."/>
            <person name="Banfield J.F."/>
        </authorList>
    </citation>
    <scope>NUCLEOTIDE SEQUENCE [LARGE SCALE GENOMIC DNA]</scope>
</reference>
<dbReference type="Gene3D" id="3.40.50.2000">
    <property type="entry name" value="Glycogen Phosphorylase B"/>
    <property type="match status" value="2"/>
</dbReference>
<protein>
    <recommendedName>
        <fullName evidence="6">Glycosyl transferase family 1 domain-containing protein</fullName>
    </recommendedName>
</protein>
<comment type="caution">
    <text evidence="4">The sequence shown here is derived from an EMBL/GenBank/DDBJ whole genome shotgun (WGS) entry which is preliminary data.</text>
</comment>
<dbReference type="SUPFAM" id="SSF53756">
    <property type="entry name" value="UDP-Glycosyltransferase/glycogen phosphorylase"/>
    <property type="match status" value="1"/>
</dbReference>
<organism evidence="4 5">
    <name type="scientific">Candidatus Gottesmanbacteria bacterium RBG_13_45_10</name>
    <dbReference type="NCBI Taxonomy" id="1798370"/>
    <lineage>
        <taxon>Bacteria</taxon>
        <taxon>Candidatus Gottesmaniibacteriota</taxon>
    </lineage>
</organism>
<gene>
    <name evidence="4" type="ORF">A2Z00_02510</name>
</gene>
<feature type="domain" description="Glycosyl transferase family 1" evidence="2">
    <location>
        <begin position="161"/>
        <end position="325"/>
    </location>
</feature>
<dbReference type="Pfam" id="PF00534">
    <property type="entry name" value="Glycos_transf_1"/>
    <property type="match status" value="1"/>
</dbReference>
<accession>A0A1F5ZG68</accession>
<dbReference type="InterPro" id="IPR001296">
    <property type="entry name" value="Glyco_trans_1"/>
</dbReference>
<feature type="domain" description="Glycosyltransferase subfamily 4-like N-terminal" evidence="3">
    <location>
        <begin position="52"/>
        <end position="140"/>
    </location>
</feature>
<keyword evidence="1" id="KW-0808">Transferase</keyword>
<name>A0A1F5ZG68_9BACT</name>
<dbReference type="InterPro" id="IPR028098">
    <property type="entry name" value="Glyco_trans_4-like_N"/>
</dbReference>
<dbReference type="CDD" id="cd03809">
    <property type="entry name" value="GT4_MtfB-like"/>
    <property type="match status" value="1"/>
</dbReference>
<dbReference type="AlphaFoldDB" id="A0A1F5ZG68"/>
<evidence type="ECO:0000313" key="5">
    <source>
        <dbReference type="Proteomes" id="UP000177268"/>
    </source>
</evidence>
<dbReference type="Proteomes" id="UP000177268">
    <property type="component" value="Unassembled WGS sequence"/>
</dbReference>
<dbReference type="GO" id="GO:0016757">
    <property type="term" value="F:glycosyltransferase activity"/>
    <property type="evidence" value="ECO:0007669"/>
    <property type="project" value="InterPro"/>
</dbReference>
<dbReference type="PANTHER" id="PTHR46401:SF2">
    <property type="entry name" value="GLYCOSYLTRANSFERASE WBBK-RELATED"/>
    <property type="match status" value="1"/>
</dbReference>
<sequence>MHIAIATSSLQNGHNTRGTGVYTRHLIEALQKYESKHTYTLFTDSSKIPTDTDVVHYPYFDPFFLTLPLIKRKPTVITVHDLIPIVFAHHFPRGIRGELKWQIQRLSLGGVRAIITDSASSKRDIEKYIGLSSRFIHVVYLAPSEDLHQMQRGEAAQRVKNKYTIDTNYILYIGDINWNKNMPGLIHAFAKALARLDSRCMLVLGGKSFTGQNIPEKQEIYRLIHDLGLEKRIKFLGYVPDEDLSHLYSAASVYVQPSFAEGFGLPVLEAMACGCPVIASKATSLLEIAGPSFLIDPYSINDIARAMITVMEYSREKRDQLVRQGLHWVRQFSWKRVAHETVRVYDTLVIQK</sequence>
<dbReference type="PANTHER" id="PTHR46401">
    <property type="entry name" value="GLYCOSYLTRANSFERASE WBBK-RELATED"/>
    <property type="match status" value="1"/>
</dbReference>